<comment type="caution">
    <text evidence="2">The sequence shown here is derived from an EMBL/GenBank/DDBJ whole genome shotgun (WGS) entry which is preliminary data.</text>
</comment>
<accession>A0A7K3W8V4</accession>
<keyword evidence="1" id="KW-0812">Transmembrane</keyword>
<organism evidence="2 3">
    <name type="scientific">Geodermatophilus sabuli</name>
    <dbReference type="NCBI Taxonomy" id="1564158"/>
    <lineage>
        <taxon>Bacteria</taxon>
        <taxon>Bacillati</taxon>
        <taxon>Actinomycetota</taxon>
        <taxon>Actinomycetes</taxon>
        <taxon>Geodermatophilales</taxon>
        <taxon>Geodermatophilaceae</taxon>
        <taxon>Geodermatophilus</taxon>
    </lineage>
</organism>
<feature type="transmembrane region" description="Helical" evidence="1">
    <location>
        <begin position="109"/>
        <end position="128"/>
    </location>
</feature>
<dbReference type="EMBL" id="JAAGWF010000032">
    <property type="protein sequence ID" value="NEK60634.1"/>
    <property type="molecule type" value="Genomic_DNA"/>
</dbReference>
<evidence type="ECO:0000256" key="1">
    <source>
        <dbReference type="SAM" id="Phobius"/>
    </source>
</evidence>
<keyword evidence="1" id="KW-0472">Membrane</keyword>
<keyword evidence="3" id="KW-1185">Reference proteome</keyword>
<gene>
    <name evidence="2" type="ORF">GCU56_22515</name>
</gene>
<feature type="transmembrane region" description="Helical" evidence="1">
    <location>
        <begin position="27"/>
        <end position="50"/>
    </location>
</feature>
<evidence type="ECO:0000313" key="3">
    <source>
        <dbReference type="Proteomes" id="UP000470246"/>
    </source>
</evidence>
<dbReference type="RefSeq" id="WP_163484426.1">
    <property type="nucleotide sequence ID" value="NZ_JAAGWF010000032.1"/>
</dbReference>
<name>A0A7K3W8V4_9ACTN</name>
<dbReference type="Proteomes" id="UP000470246">
    <property type="component" value="Unassembled WGS sequence"/>
</dbReference>
<reference evidence="2 3" key="1">
    <citation type="submission" date="2020-02" db="EMBL/GenBank/DDBJ databases">
        <title>Geodermatophilus sabuli CPCC 205279 I12A-02694.</title>
        <authorList>
            <person name="Jiang Z."/>
        </authorList>
    </citation>
    <scope>NUCLEOTIDE SEQUENCE [LARGE SCALE GENOMIC DNA]</scope>
    <source>
        <strain evidence="2 3">I12A-02694</strain>
    </source>
</reference>
<keyword evidence="1" id="KW-1133">Transmembrane helix</keyword>
<proteinExistence type="predicted"/>
<feature type="transmembrane region" description="Helical" evidence="1">
    <location>
        <begin position="56"/>
        <end position="76"/>
    </location>
</feature>
<feature type="transmembrane region" description="Helical" evidence="1">
    <location>
        <begin position="83"/>
        <end position="103"/>
    </location>
</feature>
<evidence type="ECO:0000313" key="2">
    <source>
        <dbReference type="EMBL" id="NEK60634.1"/>
    </source>
</evidence>
<dbReference type="AlphaFoldDB" id="A0A7K3W8V4"/>
<protein>
    <submittedName>
        <fullName evidence="2">Uncharacterized protein</fullName>
    </submittedName>
</protein>
<sequence>MTVPEASTTRHTAHGGVRHGALVAYRWVLAALLVDIAVQFFLAGLGVFGGGFDAHVVNSIVVSALAFVVLVLALVAHVGTRDVVLAAVLLLLVGLVQSVFRGLADEGAFWGGLHALDGLVILGITGFLHGTAIRRLRSTPQP</sequence>